<dbReference type="GO" id="GO:0005886">
    <property type="term" value="C:plasma membrane"/>
    <property type="evidence" value="ECO:0007669"/>
    <property type="project" value="TreeGrafter"/>
</dbReference>
<keyword evidence="2" id="KW-1133">Transmembrane helix</keyword>
<feature type="region of interest" description="Disordered" evidence="1">
    <location>
        <begin position="80"/>
        <end position="129"/>
    </location>
</feature>
<keyword evidence="2" id="KW-0812">Transmembrane</keyword>
<keyword evidence="4" id="KW-1185">Reference proteome</keyword>
<evidence type="ECO:0000256" key="1">
    <source>
        <dbReference type="SAM" id="MobiDB-lite"/>
    </source>
</evidence>
<dbReference type="AlphaFoldDB" id="A0A401S6X6"/>
<dbReference type="OrthoDB" id="8927116at2759"/>
<feature type="transmembrane region" description="Helical" evidence="2">
    <location>
        <begin position="297"/>
        <end position="322"/>
    </location>
</feature>
<feature type="compositionally biased region" description="Polar residues" evidence="1">
    <location>
        <begin position="171"/>
        <end position="184"/>
    </location>
</feature>
<proteinExistence type="predicted"/>
<evidence type="ECO:0000313" key="3">
    <source>
        <dbReference type="EMBL" id="GCC26141.1"/>
    </source>
</evidence>
<evidence type="ECO:0008006" key="5">
    <source>
        <dbReference type="Google" id="ProtNLM"/>
    </source>
</evidence>
<dbReference type="PANTHER" id="PTHR17384">
    <property type="entry name" value="P-SELECTIN GLYCOPROTEIN LIGAND-1"/>
    <property type="match status" value="1"/>
</dbReference>
<dbReference type="PANTHER" id="PTHR17384:SF7">
    <property type="entry name" value="P-SELECTIN GLYCOPROTEIN LIGAND 1"/>
    <property type="match status" value="1"/>
</dbReference>
<name>A0A401S6X6_CHIPU</name>
<feature type="compositionally biased region" description="Polar residues" evidence="1">
    <location>
        <begin position="80"/>
        <end position="99"/>
    </location>
</feature>
<comment type="caution">
    <text evidence="3">The sequence shown here is derived from an EMBL/GenBank/DDBJ whole genome shotgun (WGS) entry which is preliminary data.</text>
</comment>
<reference evidence="3 4" key="1">
    <citation type="journal article" date="2018" name="Nat. Ecol. Evol.">
        <title>Shark genomes provide insights into elasmobranch evolution and the origin of vertebrates.</title>
        <authorList>
            <person name="Hara Y"/>
            <person name="Yamaguchi K"/>
            <person name="Onimaru K"/>
            <person name="Kadota M"/>
            <person name="Koyanagi M"/>
            <person name="Keeley SD"/>
            <person name="Tatsumi K"/>
            <person name="Tanaka K"/>
            <person name="Motone F"/>
            <person name="Kageyama Y"/>
            <person name="Nozu R"/>
            <person name="Adachi N"/>
            <person name="Nishimura O"/>
            <person name="Nakagawa R"/>
            <person name="Tanegashima C"/>
            <person name="Kiyatake I"/>
            <person name="Matsumoto R"/>
            <person name="Murakumo K"/>
            <person name="Nishida K"/>
            <person name="Terakita A"/>
            <person name="Kuratani S"/>
            <person name="Sato K"/>
            <person name="Hyodo S Kuraku.S."/>
        </authorList>
    </citation>
    <scope>NUCLEOTIDE SEQUENCE [LARGE SCALE GENOMIC DNA]</scope>
</reference>
<accession>A0A401S6X6</accession>
<dbReference type="EMBL" id="BEZZ01000112">
    <property type="protein sequence ID" value="GCC26141.1"/>
    <property type="molecule type" value="Genomic_DNA"/>
</dbReference>
<protein>
    <recommendedName>
        <fullName evidence="5">P-selectin glycoprotein ligand 1</fullName>
    </recommendedName>
</protein>
<dbReference type="InterPro" id="IPR026195">
    <property type="entry name" value="PSGL-1"/>
</dbReference>
<feature type="region of interest" description="Disordered" evidence="1">
    <location>
        <begin position="166"/>
        <end position="188"/>
    </location>
</feature>
<sequence>MRDPLAAKTKENGEELVEWFRSLGKSNARRHSDYRLLYQGTLLADMPLMWCSLPVLLAAVAGLAMMEQTTRETLEVNNLTESVSDGQTQNPQTFTENSATPPPVYLNSTSSPLPKETAQLTSTTGSPMTGTSIYSTTGPLPLSTQDFKTSQEATTQLMKWSTFVDPEPVTDVNQDSSPTNGTEHWTTDIGGTETEVSEITLTSTTATNTSELSGYVHPDVKVKTMTLPSSTLSSTKKLPMSPYPVTTASPFVTTTKKANESISLKPTIPFVSKIIKTTTRSNNRLTIPQVTRKKISLVAQCLIAIAILAGVCTVFVICTVVLCTKLSSQRQNYRVNQSNGTELICISALLPEDERKLRRQMKAKRLRNLRETTIGQNSDSDDDDLTLHSFVTEH</sequence>
<evidence type="ECO:0000256" key="2">
    <source>
        <dbReference type="SAM" id="Phobius"/>
    </source>
</evidence>
<organism evidence="3 4">
    <name type="scientific">Chiloscyllium punctatum</name>
    <name type="common">Brownbanded bambooshark</name>
    <name type="synonym">Hemiscyllium punctatum</name>
    <dbReference type="NCBI Taxonomy" id="137246"/>
    <lineage>
        <taxon>Eukaryota</taxon>
        <taxon>Metazoa</taxon>
        <taxon>Chordata</taxon>
        <taxon>Craniata</taxon>
        <taxon>Vertebrata</taxon>
        <taxon>Chondrichthyes</taxon>
        <taxon>Elasmobranchii</taxon>
        <taxon>Galeomorphii</taxon>
        <taxon>Galeoidea</taxon>
        <taxon>Orectolobiformes</taxon>
        <taxon>Hemiscylliidae</taxon>
        <taxon>Chiloscyllium</taxon>
    </lineage>
</organism>
<dbReference type="Proteomes" id="UP000287033">
    <property type="component" value="Unassembled WGS sequence"/>
</dbReference>
<dbReference type="STRING" id="137246.A0A401S6X6"/>
<gene>
    <name evidence="3" type="ORF">chiPu_0004555</name>
</gene>
<evidence type="ECO:0000313" key="4">
    <source>
        <dbReference type="Proteomes" id="UP000287033"/>
    </source>
</evidence>
<dbReference type="GO" id="GO:0050901">
    <property type="term" value="P:leukocyte tethering or rolling"/>
    <property type="evidence" value="ECO:0007669"/>
    <property type="project" value="TreeGrafter"/>
</dbReference>
<keyword evidence="2" id="KW-0472">Membrane</keyword>